<reference evidence="1" key="1">
    <citation type="submission" date="2021-08" db="EMBL/GenBank/DDBJ databases">
        <title>WGS assembly of Ceratopteris richardii.</title>
        <authorList>
            <person name="Marchant D.B."/>
            <person name="Chen G."/>
            <person name="Jenkins J."/>
            <person name="Shu S."/>
            <person name="Leebens-Mack J."/>
            <person name="Grimwood J."/>
            <person name="Schmutz J."/>
            <person name="Soltis P."/>
            <person name="Soltis D."/>
            <person name="Chen Z.-H."/>
        </authorList>
    </citation>
    <scope>NUCLEOTIDE SEQUENCE</scope>
    <source>
        <strain evidence="1">Whitten #5841</strain>
        <tissue evidence="1">Leaf</tissue>
    </source>
</reference>
<protein>
    <recommendedName>
        <fullName evidence="3">Pentatricopeptide repeat-containing protein</fullName>
    </recommendedName>
</protein>
<comment type="caution">
    <text evidence="1">The sequence shown here is derived from an EMBL/GenBank/DDBJ whole genome shotgun (WGS) entry which is preliminary data.</text>
</comment>
<dbReference type="GO" id="GO:0003723">
    <property type="term" value="F:RNA binding"/>
    <property type="evidence" value="ECO:0007669"/>
    <property type="project" value="InterPro"/>
</dbReference>
<evidence type="ECO:0008006" key="3">
    <source>
        <dbReference type="Google" id="ProtNLM"/>
    </source>
</evidence>
<evidence type="ECO:0000313" key="2">
    <source>
        <dbReference type="Proteomes" id="UP000825935"/>
    </source>
</evidence>
<proteinExistence type="predicted"/>
<dbReference type="InterPro" id="IPR011990">
    <property type="entry name" value="TPR-like_helical_dom_sf"/>
</dbReference>
<dbReference type="Proteomes" id="UP000825935">
    <property type="component" value="Chromosome 29"/>
</dbReference>
<organism evidence="1 2">
    <name type="scientific">Ceratopteris richardii</name>
    <name type="common">Triangle waterfern</name>
    <dbReference type="NCBI Taxonomy" id="49495"/>
    <lineage>
        <taxon>Eukaryota</taxon>
        <taxon>Viridiplantae</taxon>
        <taxon>Streptophyta</taxon>
        <taxon>Embryophyta</taxon>
        <taxon>Tracheophyta</taxon>
        <taxon>Polypodiopsida</taxon>
        <taxon>Polypodiidae</taxon>
        <taxon>Polypodiales</taxon>
        <taxon>Pteridineae</taxon>
        <taxon>Pteridaceae</taxon>
        <taxon>Parkerioideae</taxon>
        <taxon>Ceratopteris</taxon>
    </lineage>
</organism>
<keyword evidence="2" id="KW-1185">Reference proteome</keyword>
<dbReference type="InterPro" id="IPR046960">
    <property type="entry name" value="PPR_At4g14850-like_plant"/>
</dbReference>
<gene>
    <name evidence="1" type="ORF">KP509_29G084400</name>
</gene>
<dbReference type="EMBL" id="CM035434">
    <property type="protein sequence ID" value="KAH7292766.1"/>
    <property type="molecule type" value="Genomic_DNA"/>
</dbReference>
<sequence>MEGICKLHGYILLRREFPNEVTFASLLSLHETGLTLRNGRRLHSCLQNFLLENDVLVANAIISMYGKCGHVDNARWVFDKGAGKIITARSFIYNRMHMELKKPCICFEHEQMWLLNIRAW</sequence>
<evidence type="ECO:0000313" key="1">
    <source>
        <dbReference type="EMBL" id="KAH7292766.1"/>
    </source>
</evidence>
<dbReference type="OrthoDB" id="9990610at2759"/>
<dbReference type="AlphaFoldDB" id="A0A8T2R8N9"/>
<name>A0A8T2R8N9_CERRI</name>
<dbReference type="PANTHER" id="PTHR24015">
    <property type="entry name" value="OS07G0578800 PROTEIN-RELATED"/>
    <property type="match status" value="1"/>
</dbReference>
<dbReference type="PANTHER" id="PTHR24015:SF548">
    <property type="entry name" value="OS08G0340900 PROTEIN"/>
    <property type="match status" value="1"/>
</dbReference>
<accession>A0A8T2R8N9</accession>
<dbReference type="GO" id="GO:0009451">
    <property type="term" value="P:RNA modification"/>
    <property type="evidence" value="ECO:0007669"/>
    <property type="project" value="InterPro"/>
</dbReference>
<dbReference type="Gene3D" id="1.25.40.10">
    <property type="entry name" value="Tetratricopeptide repeat domain"/>
    <property type="match status" value="1"/>
</dbReference>